<accession>A0A086TL39</accession>
<dbReference type="InterPro" id="IPR005123">
    <property type="entry name" value="Oxoglu/Fe-dep_dioxygenase_dom"/>
</dbReference>
<name>A0A086TL39_9FUNG</name>
<dbReference type="GO" id="GO:0005783">
    <property type="term" value="C:endoplasmic reticulum"/>
    <property type="evidence" value="ECO:0007669"/>
    <property type="project" value="TreeGrafter"/>
</dbReference>
<evidence type="ECO:0000313" key="8">
    <source>
        <dbReference type="Proteomes" id="UP000243308"/>
    </source>
</evidence>
<evidence type="ECO:0000256" key="4">
    <source>
        <dbReference type="ARBA" id="ARBA00023002"/>
    </source>
</evidence>
<protein>
    <recommendedName>
        <fullName evidence="6">Fe2OG dioxygenase domain-containing protein</fullName>
    </recommendedName>
</protein>
<evidence type="ECO:0000256" key="3">
    <source>
        <dbReference type="ARBA" id="ARBA00022964"/>
    </source>
</evidence>
<dbReference type="SUPFAM" id="SSF51197">
    <property type="entry name" value="Clavaminate synthase-like"/>
    <property type="match status" value="1"/>
</dbReference>
<dbReference type="InterPro" id="IPR044862">
    <property type="entry name" value="Pro_4_hyd_alph_FE2OG_OXY"/>
</dbReference>
<evidence type="ECO:0000313" key="7">
    <source>
        <dbReference type="EMBL" id="KFH62666.1"/>
    </source>
</evidence>
<comment type="cofactor">
    <cofactor evidence="1">
        <name>L-ascorbate</name>
        <dbReference type="ChEBI" id="CHEBI:38290"/>
    </cofactor>
</comment>
<dbReference type="SMART" id="SM00702">
    <property type="entry name" value="P4Hc"/>
    <property type="match status" value="1"/>
</dbReference>
<dbReference type="EMBL" id="KN042431">
    <property type="protein sequence ID" value="KFH62666.1"/>
    <property type="molecule type" value="Genomic_DNA"/>
</dbReference>
<dbReference type="PROSITE" id="PS51471">
    <property type="entry name" value="FE2OG_OXY"/>
    <property type="match status" value="1"/>
</dbReference>
<dbReference type="PANTHER" id="PTHR10869:SF241">
    <property type="entry name" value="FE2OG DIOXYGENASE DOMAIN-CONTAINING PROTEIN"/>
    <property type="match status" value="1"/>
</dbReference>
<dbReference type="Gene3D" id="2.60.120.620">
    <property type="entry name" value="q2cbj1_9rhob like domain"/>
    <property type="match status" value="1"/>
</dbReference>
<dbReference type="InterPro" id="IPR045054">
    <property type="entry name" value="P4HA-like"/>
</dbReference>
<dbReference type="Pfam" id="PF13640">
    <property type="entry name" value="2OG-FeII_Oxy_3"/>
    <property type="match status" value="1"/>
</dbReference>
<dbReference type="GO" id="GO:0031418">
    <property type="term" value="F:L-ascorbic acid binding"/>
    <property type="evidence" value="ECO:0007669"/>
    <property type="project" value="InterPro"/>
</dbReference>
<dbReference type="PANTHER" id="PTHR10869">
    <property type="entry name" value="PROLYL 4-HYDROXYLASE ALPHA SUBUNIT"/>
    <property type="match status" value="1"/>
</dbReference>
<keyword evidence="4" id="KW-0560">Oxidoreductase</keyword>
<proteinExistence type="predicted"/>
<organism evidence="7 8">
    <name type="scientific">Podila verticillata NRRL 6337</name>
    <dbReference type="NCBI Taxonomy" id="1069443"/>
    <lineage>
        <taxon>Eukaryota</taxon>
        <taxon>Fungi</taxon>
        <taxon>Fungi incertae sedis</taxon>
        <taxon>Mucoromycota</taxon>
        <taxon>Mortierellomycotina</taxon>
        <taxon>Mortierellomycetes</taxon>
        <taxon>Mortierellales</taxon>
        <taxon>Mortierellaceae</taxon>
        <taxon>Podila</taxon>
    </lineage>
</organism>
<sequence length="238" mass="26329">MAPQPSILQDILTPHHTAHLSRTPPPPEPLNITPLLPASRKNLPIVALTVQNILSPAECDALIARSETQGYEIALVNSGSAVGIHIPGYRDGQRCIIDDTHFAAQLWARIQPYVPAVYQGRPVVGLNERMRFLKYGPGDKFEAHMDGEYRRTDGSGHRTKMTVQFYLNDACEGGATTFLDEKQMWRIENGVKPEAQQVAVPPRVGQLLVFQHDLVHEGSVVKSGCKYVIRSDVLYGNA</sequence>
<evidence type="ECO:0000256" key="1">
    <source>
        <dbReference type="ARBA" id="ARBA00001961"/>
    </source>
</evidence>
<dbReference type="Proteomes" id="UP000243308">
    <property type="component" value="Unassembled WGS sequence"/>
</dbReference>
<evidence type="ECO:0000256" key="2">
    <source>
        <dbReference type="ARBA" id="ARBA00022723"/>
    </source>
</evidence>
<keyword evidence="3" id="KW-0223">Dioxygenase</keyword>
<evidence type="ECO:0000259" key="6">
    <source>
        <dbReference type="PROSITE" id="PS51471"/>
    </source>
</evidence>
<keyword evidence="5" id="KW-0408">Iron</keyword>
<keyword evidence="8" id="KW-1185">Reference proteome</keyword>
<reference evidence="7 8" key="1">
    <citation type="submission" date="2011-02" db="EMBL/GenBank/DDBJ databases">
        <title>The Genome Sequence of Mortierella verticillata NRRL 6337.</title>
        <authorList>
            <consortium name="The Broad Institute Genome Sequencing Platform"/>
            <person name="Russ C."/>
            <person name="Cuomo C."/>
            <person name="Burger G."/>
            <person name="Gray M.W."/>
            <person name="Holland P.W.H."/>
            <person name="King N."/>
            <person name="Lang F.B.F."/>
            <person name="Roger A.J."/>
            <person name="Ruiz-Trillo I."/>
            <person name="Young S.K."/>
            <person name="Zeng Q."/>
            <person name="Gargeya S."/>
            <person name="Alvarado L."/>
            <person name="Berlin A."/>
            <person name="Chapman S.B."/>
            <person name="Chen Z."/>
            <person name="Freedman E."/>
            <person name="Gellesch M."/>
            <person name="Goldberg J."/>
            <person name="Griggs A."/>
            <person name="Gujja S."/>
            <person name="Heilman E."/>
            <person name="Heiman D."/>
            <person name="Howarth C."/>
            <person name="Mehta T."/>
            <person name="Neiman D."/>
            <person name="Pearson M."/>
            <person name="Roberts A."/>
            <person name="Saif S."/>
            <person name="Shea T."/>
            <person name="Shenoy N."/>
            <person name="Sisk P."/>
            <person name="Stolte C."/>
            <person name="Sykes S."/>
            <person name="White J."/>
            <person name="Yandava C."/>
            <person name="Haas B."/>
            <person name="Nusbaum C."/>
            <person name="Birren B."/>
        </authorList>
    </citation>
    <scope>NUCLEOTIDE SEQUENCE [LARGE SCALE GENOMIC DNA]</scope>
    <source>
        <strain evidence="7 8">NRRL 6337</strain>
    </source>
</reference>
<dbReference type="GO" id="GO:0005506">
    <property type="term" value="F:iron ion binding"/>
    <property type="evidence" value="ECO:0007669"/>
    <property type="project" value="InterPro"/>
</dbReference>
<dbReference type="OrthoDB" id="69177at2759"/>
<keyword evidence="2" id="KW-0479">Metal-binding</keyword>
<dbReference type="InterPro" id="IPR006620">
    <property type="entry name" value="Pro_4_hyd_alph"/>
</dbReference>
<feature type="domain" description="Fe2OG dioxygenase" evidence="6">
    <location>
        <begin position="126"/>
        <end position="235"/>
    </location>
</feature>
<dbReference type="GO" id="GO:0004656">
    <property type="term" value="F:procollagen-proline 4-dioxygenase activity"/>
    <property type="evidence" value="ECO:0007669"/>
    <property type="project" value="TreeGrafter"/>
</dbReference>
<evidence type="ECO:0000256" key="5">
    <source>
        <dbReference type="ARBA" id="ARBA00023004"/>
    </source>
</evidence>
<gene>
    <name evidence="7" type="ORF">MVEG_12058</name>
</gene>
<dbReference type="AlphaFoldDB" id="A0A086TL39"/>